<name>A0AAV7RKG2_PLEWA</name>
<keyword evidence="2" id="KW-1185">Reference proteome</keyword>
<evidence type="ECO:0000313" key="2">
    <source>
        <dbReference type="Proteomes" id="UP001066276"/>
    </source>
</evidence>
<dbReference type="Proteomes" id="UP001066276">
    <property type="component" value="Chromosome 5"/>
</dbReference>
<gene>
    <name evidence="1" type="ORF">NDU88_005048</name>
</gene>
<dbReference type="EMBL" id="JANPWB010000009">
    <property type="protein sequence ID" value="KAJ1152272.1"/>
    <property type="molecule type" value="Genomic_DNA"/>
</dbReference>
<dbReference type="AlphaFoldDB" id="A0AAV7RKG2"/>
<accession>A0AAV7RKG2</accession>
<sequence length="127" mass="13659">MEVPVGTGAAAAACYPAPVAQPLLSLGGLVCVHGALREGQSRWLRGAYPLHFCPLSAHAPCVKAVSLVGRDVIYEKLLNGRQYSVTPWEAAYHMSRALQGSTGSATPARTPSCRFQHCREAETIQRR</sequence>
<organism evidence="1 2">
    <name type="scientific">Pleurodeles waltl</name>
    <name type="common">Iberian ribbed newt</name>
    <dbReference type="NCBI Taxonomy" id="8319"/>
    <lineage>
        <taxon>Eukaryota</taxon>
        <taxon>Metazoa</taxon>
        <taxon>Chordata</taxon>
        <taxon>Craniata</taxon>
        <taxon>Vertebrata</taxon>
        <taxon>Euteleostomi</taxon>
        <taxon>Amphibia</taxon>
        <taxon>Batrachia</taxon>
        <taxon>Caudata</taxon>
        <taxon>Salamandroidea</taxon>
        <taxon>Salamandridae</taxon>
        <taxon>Pleurodelinae</taxon>
        <taxon>Pleurodeles</taxon>
    </lineage>
</organism>
<comment type="caution">
    <text evidence="1">The sequence shown here is derived from an EMBL/GenBank/DDBJ whole genome shotgun (WGS) entry which is preliminary data.</text>
</comment>
<evidence type="ECO:0000313" key="1">
    <source>
        <dbReference type="EMBL" id="KAJ1152272.1"/>
    </source>
</evidence>
<reference evidence="1" key="1">
    <citation type="journal article" date="2022" name="bioRxiv">
        <title>Sequencing and chromosome-scale assembly of the giantPleurodeles waltlgenome.</title>
        <authorList>
            <person name="Brown T."/>
            <person name="Elewa A."/>
            <person name="Iarovenko S."/>
            <person name="Subramanian E."/>
            <person name="Araus A.J."/>
            <person name="Petzold A."/>
            <person name="Susuki M."/>
            <person name="Suzuki K.-i.T."/>
            <person name="Hayashi T."/>
            <person name="Toyoda A."/>
            <person name="Oliveira C."/>
            <person name="Osipova E."/>
            <person name="Leigh N.D."/>
            <person name="Simon A."/>
            <person name="Yun M.H."/>
        </authorList>
    </citation>
    <scope>NUCLEOTIDE SEQUENCE</scope>
    <source>
        <strain evidence="1">20211129_DDA</strain>
        <tissue evidence="1">Liver</tissue>
    </source>
</reference>
<proteinExistence type="predicted"/>
<protein>
    <submittedName>
        <fullName evidence="1">Uncharacterized protein</fullName>
    </submittedName>
</protein>